<dbReference type="Gene3D" id="3.30.530.20">
    <property type="match status" value="1"/>
</dbReference>
<dbReference type="EMBL" id="ADVG01000003">
    <property type="protein sequence ID" value="EFH85132.1"/>
    <property type="molecule type" value="Genomic_DNA"/>
</dbReference>
<dbReference type="RefSeq" id="WP_007917179.1">
    <property type="nucleotide sequence ID" value="NZ_ADVG01000003.1"/>
</dbReference>
<dbReference type="CDD" id="cd07826">
    <property type="entry name" value="SRPBCC_CalC_Aha1-like_9"/>
    <property type="match status" value="1"/>
</dbReference>
<dbReference type="InParanoid" id="D6TYQ7"/>
<protein>
    <submittedName>
        <fullName evidence="3">Activator of Hsp90 ATPase 1 family protein</fullName>
    </submittedName>
</protein>
<dbReference type="InterPro" id="IPR023393">
    <property type="entry name" value="START-like_dom_sf"/>
</dbReference>
<evidence type="ECO:0000313" key="3">
    <source>
        <dbReference type="EMBL" id="EFH85132.1"/>
    </source>
</evidence>
<keyword evidence="4" id="KW-1185">Reference proteome</keyword>
<dbReference type="Pfam" id="PF08327">
    <property type="entry name" value="AHSA1"/>
    <property type="match status" value="1"/>
</dbReference>
<dbReference type="SUPFAM" id="SSF55961">
    <property type="entry name" value="Bet v1-like"/>
    <property type="match status" value="1"/>
</dbReference>
<evidence type="ECO:0000313" key="4">
    <source>
        <dbReference type="Proteomes" id="UP000004508"/>
    </source>
</evidence>
<comment type="caution">
    <text evidence="3">The sequence shown here is derived from an EMBL/GenBank/DDBJ whole genome shotgun (WGS) entry which is preliminary data.</text>
</comment>
<evidence type="ECO:0000256" key="1">
    <source>
        <dbReference type="ARBA" id="ARBA00006817"/>
    </source>
</evidence>
<reference evidence="3 4" key="1">
    <citation type="journal article" date="2011" name="Stand. Genomic Sci.">
        <title>Non-contiguous finished genome sequence and contextual data of the filamentous soil bacterium Ktedonobacter racemifer type strain (SOSP1-21).</title>
        <authorList>
            <person name="Chang Y.J."/>
            <person name="Land M."/>
            <person name="Hauser L."/>
            <person name="Chertkov O."/>
            <person name="Del Rio T.G."/>
            <person name="Nolan M."/>
            <person name="Copeland A."/>
            <person name="Tice H."/>
            <person name="Cheng J.F."/>
            <person name="Lucas S."/>
            <person name="Han C."/>
            <person name="Goodwin L."/>
            <person name="Pitluck S."/>
            <person name="Ivanova N."/>
            <person name="Ovchinikova G."/>
            <person name="Pati A."/>
            <person name="Chen A."/>
            <person name="Palaniappan K."/>
            <person name="Mavromatis K."/>
            <person name="Liolios K."/>
            <person name="Brettin T."/>
            <person name="Fiebig A."/>
            <person name="Rohde M."/>
            <person name="Abt B."/>
            <person name="Goker M."/>
            <person name="Detter J.C."/>
            <person name="Woyke T."/>
            <person name="Bristow J."/>
            <person name="Eisen J.A."/>
            <person name="Markowitz V."/>
            <person name="Hugenholtz P."/>
            <person name="Kyrpides N.C."/>
            <person name="Klenk H.P."/>
            <person name="Lapidus A."/>
        </authorList>
    </citation>
    <scope>NUCLEOTIDE SEQUENCE [LARGE SCALE GENOMIC DNA]</scope>
    <source>
        <strain evidence="4">DSM 44963</strain>
    </source>
</reference>
<dbReference type="eggNOG" id="COG3832">
    <property type="taxonomic scope" value="Bacteria"/>
</dbReference>
<dbReference type="Proteomes" id="UP000004508">
    <property type="component" value="Unassembled WGS sequence"/>
</dbReference>
<feature type="domain" description="Activator of Hsp90 ATPase homologue 1/2-like C-terminal" evidence="2">
    <location>
        <begin position="24"/>
        <end position="159"/>
    </location>
</feature>
<gene>
    <name evidence="3" type="ORF">Krac_6292</name>
</gene>
<sequence length="180" mass="20548">MSTNETNISAEPGKTEIIIAREFDAPRELVFKAFTDPALYTQWYGPRRFTMTLDVFEPERGGRWRYFHTDQNGNAHAFHGVYHEVLAPELIIDTFEFEGAPEKGHVGLETIRFKALPGGRTRVMAQSVFQSVADRDNMLQGGAVEGVTETYEHLAELLKKWRGSEMRRRVTLSRRNGEGE</sequence>
<dbReference type="AlphaFoldDB" id="D6TYQ7"/>
<dbReference type="STRING" id="485913.Krac_6292"/>
<organism evidence="3 4">
    <name type="scientific">Ktedonobacter racemifer DSM 44963</name>
    <dbReference type="NCBI Taxonomy" id="485913"/>
    <lineage>
        <taxon>Bacteria</taxon>
        <taxon>Bacillati</taxon>
        <taxon>Chloroflexota</taxon>
        <taxon>Ktedonobacteria</taxon>
        <taxon>Ktedonobacterales</taxon>
        <taxon>Ktedonobacteraceae</taxon>
        <taxon>Ktedonobacter</taxon>
    </lineage>
</organism>
<dbReference type="OrthoDB" id="118413at2"/>
<accession>D6TYQ7</accession>
<name>D6TYQ7_KTERA</name>
<comment type="similarity">
    <text evidence="1">Belongs to the AHA1 family.</text>
</comment>
<proteinExistence type="inferred from homology"/>
<dbReference type="InterPro" id="IPR013538">
    <property type="entry name" value="ASHA1/2-like_C"/>
</dbReference>
<evidence type="ECO:0000259" key="2">
    <source>
        <dbReference type="Pfam" id="PF08327"/>
    </source>
</evidence>